<name>A0ABW6R698_9NOCA</name>
<evidence type="ECO:0000313" key="4">
    <source>
        <dbReference type="Proteomes" id="UP001601948"/>
    </source>
</evidence>
<keyword evidence="4" id="KW-1185">Reference proteome</keyword>
<dbReference type="InterPro" id="IPR027372">
    <property type="entry name" value="Phytase-like_dom"/>
</dbReference>
<dbReference type="RefSeq" id="WP_387725552.1">
    <property type="nucleotide sequence ID" value="NZ_JBIAPI010000015.1"/>
</dbReference>
<feature type="domain" description="Phytase-like" evidence="2">
    <location>
        <begin position="54"/>
        <end position="354"/>
    </location>
</feature>
<comment type="caution">
    <text evidence="3">The sequence shown here is derived from an EMBL/GenBank/DDBJ whole genome shotgun (WGS) entry which is preliminary data.</text>
</comment>
<reference evidence="3 4" key="1">
    <citation type="submission" date="2024-10" db="EMBL/GenBank/DDBJ databases">
        <title>The Natural Products Discovery Center: Release of the First 8490 Sequenced Strains for Exploring Actinobacteria Biosynthetic Diversity.</title>
        <authorList>
            <person name="Kalkreuter E."/>
            <person name="Kautsar S.A."/>
            <person name="Yang D."/>
            <person name="Bader C.D."/>
            <person name="Teijaro C.N."/>
            <person name="Fluegel L."/>
            <person name="Davis C.M."/>
            <person name="Simpson J.R."/>
            <person name="Lauterbach L."/>
            <person name="Steele A.D."/>
            <person name="Gui C."/>
            <person name="Meng S."/>
            <person name="Li G."/>
            <person name="Viehrig K."/>
            <person name="Ye F."/>
            <person name="Su P."/>
            <person name="Kiefer A.F."/>
            <person name="Nichols A."/>
            <person name="Cepeda A.J."/>
            <person name="Yan W."/>
            <person name="Fan B."/>
            <person name="Jiang Y."/>
            <person name="Adhikari A."/>
            <person name="Zheng C.-J."/>
            <person name="Schuster L."/>
            <person name="Cowan T.M."/>
            <person name="Smanski M.J."/>
            <person name="Chevrette M.G."/>
            <person name="De Carvalho L.P.S."/>
            <person name="Shen B."/>
        </authorList>
    </citation>
    <scope>NUCLEOTIDE SEQUENCE [LARGE SCALE GENOMIC DNA]</scope>
    <source>
        <strain evidence="3 4">NPDC003040</strain>
    </source>
</reference>
<keyword evidence="1" id="KW-0732">Signal</keyword>
<gene>
    <name evidence="3" type="ORF">ACFYV7_37835</name>
</gene>
<feature type="chain" id="PRO_5046441318" evidence="1">
    <location>
        <begin position="29"/>
        <end position="368"/>
    </location>
</feature>
<dbReference type="Pfam" id="PF13449">
    <property type="entry name" value="Phytase-like"/>
    <property type="match status" value="1"/>
</dbReference>
<evidence type="ECO:0000259" key="2">
    <source>
        <dbReference type="Pfam" id="PF13449"/>
    </source>
</evidence>
<protein>
    <submittedName>
        <fullName evidence="3">Esterase-like activity of phytase family protein</fullName>
    </submittedName>
</protein>
<dbReference type="Proteomes" id="UP001601948">
    <property type="component" value="Unassembled WGS sequence"/>
</dbReference>
<evidence type="ECO:0000313" key="3">
    <source>
        <dbReference type="EMBL" id="MFF3228607.1"/>
    </source>
</evidence>
<evidence type="ECO:0000256" key="1">
    <source>
        <dbReference type="SAM" id="SignalP"/>
    </source>
</evidence>
<organism evidence="3 4">
    <name type="scientific">Nocardia suismassiliense</name>
    <dbReference type="NCBI Taxonomy" id="2077092"/>
    <lineage>
        <taxon>Bacteria</taxon>
        <taxon>Bacillati</taxon>
        <taxon>Actinomycetota</taxon>
        <taxon>Actinomycetes</taxon>
        <taxon>Mycobacteriales</taxon>
        <taxon>Nocardiaceae</taxon>
        <taxon>Nocardia</taxon>
    </lineage>
</organism>
<dbReference type="EMBL" id="JBIAPI010000015">
    <property type="protein sequence ID" value="MFF3228607.1"/>
    <property type="molecule type" value="Genomic_DNA"/>
</dbReference>
<feature type="signal peptide" evidence="1">
    <location>
        <begin position="1"/>
        <end position="28"/>
    </location>
</feature>
<sequence length="368" mass="38941">MRRGYPRGGQALLVATIAVALGVAPAAAAPEPGPAVRLLGEQIVPHAQEFQGTMVGGLSGIDFDSRTGDYVLISDDRSERNPARFYTARFPVGESGAGPVTFTGTRPLLTAAGAAYGPKSVDPEEIRVDPWSGNYFWTQEGERTETVLADPSVRVTRPDGTFVSELPIPNNERMRPDSGPRQNAALEGATFAAGGSLFMTSVEDPLLQDGPVATTTAGATARITVQARFGPVFAQYAYPLEPVFAESRPQPGLGGNGIASILAADPVDPTKVLVLERSFVFGVGNKIRIYQADLSGATNVLDAPLGNARPATKRLLVDLDDVGLAKIDNVEGMTWGPRLPSGERTLILVSDNNFVANQITQFIALAVR</sequence>
<proteinExistence type="predicted"/>
<accession>A0ABW6R698</accession>